<feature type="transmembrane region" description="Helical" evidence="5">
    <location>
        <begin position="287"/>
        <end position="307"/>
    </location>
</feature>
<keyword evidence="2 5" id="KW-0812">Transmembrane</keyword>
<evidence type="ECO:0000256" key="4">
    <source>
        <dbReference type="ARBA" id="ARBA00023136"/>
    </source>
</evidence>
<feature type="signal peptide" evidence="6">
    <location>
        <begin position="1"/>
        <end position="20"/>
    </location>
</feature>
<dbReference type="GO" id="GO:0016020">
    <property type="term" value="C:membrane"/>
    <property type="evidence" value="ECO:0007669"/>
    <property type="project" value="UniProtKB-SubCell"/>
</dbReference>
<reference evidence="7" key="1">
    <citation type="submission" date="2023-03" db="EMBL/GenBank/DDBJ databases">
        <title>Massive genome expansion in bonnet fungi (Mycena s.s.) driven by repeated elements and novel gene families across ecological guilds.</title>
        <authorList>
            <consortium name="Lawrence Berkeley National Laboratory"/>
            <person name="Harder C.B."/>
            <person name="Miyauchi S."/>
            <person name="Viragh M."/>
            <person name="Kuo A."/>
            <person name="Thoen E."/>
            <person name="Andreopoulos B."/>
            <person name="Lu D."/>
            <person name="Skrede I."/>
            <person name="Drula E."/>
            <person name="Henrissat B."/>
            <person name="Morin E."/>
            <person name="Kohler A."/>
            <person name="Barry K."/>
            <person name="LaButti K."/>
            <person name="Morin E."/>
            <person name="Salamov A."/>
            <person name="Lipzen A."/>
            <person name="Mereny Z."/>
            <person name="Hegedus B."/>
            <person name="Baldrian P."/>
            <person name="Stursova M."/>
            <person name="Weitz H."/>
            <person name="Taylor A."/>
            <person name="Grigoriev I.V."/>
            <person name="Nagy L.G."/>
            <person name="Martin F."/>
            <person name="Kauserud H."/>
        </authorList>
    </citation>
    <scope>NUCLEOTIDE SEQUENCE</scope>
    <source>
        <strain evidence="7">CBHHK002</strain>
    </source>
</reference>
<evidence type="ECO:0000256" key="1">
    <source>
        <dbReference type="ARBA" id="ARBA00004141"/>
    </source>
</evidence>
<dbReference type="PANTHER" id="PTHR31465:SF1">
    <property type="entry name" value="PROTEIN RTA1-RELATED"/>
    <property type="match status" value="1"/>
</dbReference>
<evidence type="ECO:0000313" key="8">
    <source>
        <dbReference type="Proteomes" id="UP001218218"/>
    </source>
</evidence>
<accession>A0AAD7A9R3</accession>
<dbReference type="PANTHER" id="PTHR31465">
    <property type="entry name" value="PROTEIN RTA1-RELATED"/>
    <property type="match status" value="1"/>
</dbReference>
<feature type="chain" id="PRO_5042034652" evidence="6">
    <location>
        <begin position="21"/>
        <end position="326"/>
    </location>
</feature>
<feature type="transmembrane region" description="Helical" evidence="5">
    <location>
        <begin position="252"/>
        <end position="272"/>
    </location>
</feature>
<keyword evidence="4 5" id="KW-0472">Membrane</keyword>
<evidence type="ECO:0000256" key="3">
    <source>
        <dbReference type="ARBA" id="ARBA00022989"/>
    </source>
</evidence>
<keyword evidence="8" id="KW-1185">Reference proteome</keyword>
<feature type="transmembrane region" description="Helical" evidence="5">
    <location>
        <begin position="49"/>
        <end position="72"/>
    </location>
</feature>
<comment type="subcellular location">
    <subcellularLocation>
        <location evidence="1">Membrane</location>
        <topology evidence="1">Multi-pass membrane protein</topology>
    </subcellularLocation>
</comment>
<keyword evidence="6" id="KW-0732">Signal</keyword>
<keyword evidence="3 5" id="KW-1133">Transmembrane helix</keyword>
<dbReference type="EMBL" id="JARIHO010000011">
    <property type="protein sequence ID" value="KAJ7353026.1"/>
    <property type="molecule type" value="Genomic_DNA"/>
</dbReference>
<evidence type="ECO:0000256" key="5">
    <source>
        <dbReference type="SAM" id="Phobius"/>
    </source>
</evidence>
<dbReference type="InterPro" id="IPR007568">
    <property type="entry name" value="RTA1"/>
</dbReference>
<sequence length="326" mass="37198">MYCTLKTSLILIFLVTSTAGKPSEMRLENSLPRTADTQYLGGYKPSQTLAVIAALLWALSPHFYIFLALGLIRCSDWWRCGRPKFMMSLIMGMYACCTGYTLRTLYIRFPQSEVIFVAMNEVILLAPCLFYIVTYVLFSRILSTFDLEVAQRCLPIRPSRITPIFVGTTLLFAVGEAVGVALTAVSGSTVQNVGNKVALLSIGFQFFFVELFMLVLFIFRRRMRREFPELWHYNDAPRFTFWGRTPIAWKPVFYILAITSTVLLARSVYRIVEFSLGQDGYLMQHEVFLYACDALPVWLAMSVYCFVWPTRALGSRPSQIPLVHHA</sequence>
<protein>
    <submittedName>
        <fullName evidence="7">RTA1 like protein-domain-containing protein</fullName>
    </submittedName>
</protein>
<name>A0AAD7A9R3_9AGAR</name>
<comment type="caution">
    <text evidence="7">The sequence shown here is derived from an EMBL/GenBank/DDBJ whole genome shotgun (WGS) entry which is preliminary data.</text>
</comment>
<proteinExistence type="predicted"/>
<evidence type="ECO:0000256" key="6">
    <source>
        <dbReference type="SAM" id="SignalP"/>
    </source>
</evidence>
<dbReference type="Proteomes" id="UP001218218">
    <property type="component" value="Unassembled WGS sequence"/>
</dbReference>
<feature type="transmembrane region" description="Helical" evidence="5">
    <location>
        <begin position="84"/>
        <end position="102"/>
    </location>
</feature>
<dbReference type="Pfam" id="PF04479">
    <property type="entry name" value="RTA1"/>
    <property type="match status" value="1"/>
</dbReference>
<feature type="transmembrane region" description="Helical" evidence="5">
    <location>
        <begin position="197"/>
        <end position="219"/>
    </location>
</feature>
<organism evidence="7 8">
    <name type="scientific">Mycena albidolilacea</name>
    <dbReference type="NCBI Taxonomy" id="1033008"/>
    <lineage>
        <taxon>Eukaryota</taxon>
        <taxon>Fungi</taxon>
        <taxon>Dikarya</taxon>
        <taxon>Basidiomycota</taxon>
        <taxon>Agaricomycotina</taxon>
        <taxon>Agaricomycetes</taxon>
        <taxon>Agaricomycetidae</taxon>
        <taxon>Agaricales</taxon>
        <taxon>Marasmiineae</taxon>
        <taxon>Mycenaceae</taxon>
        <taxon>Mycena</taxon>
    </lineage>
</organism>
<dbReference type="AlphaFoldDB" id="A0AAD7A9R3"/>
<evidence type="ECO:0000256" key="2">
    <source>
        <dbReference type="ARBA" id="ARBA00022692"/>
    </source>
</evidence>
<evidence type="ECO:0000313" key="7">
    <source>
        <dbReference type="EMBL" id="KAJ7353026.1"/>
    </source>
</evidence>
<feature type="transmembrane region" description="Helical" evidence="5">
    <location>
        <begin position="122"/>
        <end position="143"/>
    </location>
</feature>
<feature type="transmembrane region" description="Helical" evidence="5">
    <location>
        <begin position="164"/>
        <end position="185"/>
    </location>
</feature>
<gene>
    <name evidence="7" type="ORF">DFH08DRAFT_804614</name>
</gene>